<gene>
    <name evidence="1" type="ORF">K450DRAFT_228784</name>
</gene>
<reference evidence="1" key="1">
    <citation type="submission" date="2021-06" db="EMBL/GenBank/DDBJ databases">
        <authorList>
            <consortium name="DOE Joint Genome Institute"/>
            <person name="Mondo S.J."/>
            <person name="Amses K.R."/>
            <person name="Simmons D.R."/>
            <person name="Longcore J.E."/>
            <person name="Seto K."/>
            <person name="Alves G.H."/>
            <person name="Bonds A.E."/>
            <person name="Quandt C.A."/>
            <person name="Davis W.J."/>
            <person name="Chang Y."/>
            <person name="Letcher P.M."/>
            <person name="Powell M.J."/>
            <person name="Kuo A."/>
            <person name="Labutti K."/>
            <person name="Pangilinan J."/>
            <person name="Andreopoulos W."/>
            <person name="Tritt A."/>
            <person name="Riley R."/>
            <person name="Hundley H."/>
            <person name="Johnson J."/>
            <person name="Lipzen A."/>
            <person name="Barry K."/>
            <person name="Berbee M.L."/>
            <person name="Buchler N.E."/>
            <person name="Grigoriev I.V."/>
            <person name="Spatafora J.W."/>
            <person name="Stajich J.E."/>
            <person name="James T.Y."/>
        </authorList>
    </citation>
    <scope>NUCLEOTIDE SEQUENCE</scope>
    <source>
        <strain evidence="1">AG</strain>
    </source>
</reference>
<dbReference type="Proteomes" id="UP001206595">
    <property type="component" value="Unassembled WGS sequence"/>
</dbReference>
<dbReference type="AlphaFoldDB" id="A0AAD5HGY4"/>
<name>A0AAD5HGY4_UMBRA</name>
<reference evidence="1" key="2">
    <citation type="journal article" date="2022" name="Proc. Natl. Acad. Sci. U.S.A.">
        <title>Diploid-dominant life cycles characterize the early evolution of Fungi.</title>
        <authorList>
            <person name="Amses K.R."/>
            <person name="Simmons D.R."/>
            <person name="Longcore J.E."/>
            <person name="Mondo S.J."/>
            <person name="Seto K."/>
            <person name="Jeronimo G.H."/>
            <person name="Bonds A.E."/>
            <person name="Quandt C.A."/>
            <person name="Davis W.J."/>
            <person name="Chang Y."/>
            <person name="Federici B.A."/>
            <person name="Kuo A."/>
            <person name="LaButti K."/>
            <person name="Pangilinan J."/>
            <person name="Andreopoulos W."/>
            <person name="Tritt A."/>
            <person name="Riley R."/>
            <person name="Hundley H."/>
            <person name="Johnson J."/>
            <person name="Lipzen A."/>
            <person name="Barry K."/>
            <person name="Lang B.F."/>
            <person name="Cuomo C.A."/>
            <person name="Buchler N.E."/>
            <person name="Grigoriev I.V."/>
            <person name="Spatafora J.W."/>
            <person name="Stajich J.E."/>
            <person name="James T.Y."/>
        </authorList>
    </citation>
    <scope>NUCLEOTIDE SEQUENCE</scope>
    <source>
        <strain evidence="1">AG</strain>
    </source>
</reference>
<dbReference type="GeneID" id="75912328"/>
<evidence type="ECO:0000313" key="1">
    <source>
        <dbReference type="EMBL" id="KAI8582046.1"/>
    </source>
</evidence>
<evidence type="ECO:0000313" key="2">
    <source>
        <dbReference type="Proteomes" id="UP001206595"/>
    </source>
</evidence>
<comment type="caution">
    <text evidence="1">The sequence shown here is derived from an EMBL/GenBank/DDBJ whole genome shotgun (WGS) entry which is preliminary data.</text>
</comment>
<organism evidence="1 2">
    <name type="scientific">Umbelopsis ramanniana AG</name>
    <dbReference type="NCBI Taxonomy" id="1314678"/>
    <lineage>
        <taxon>Eukaryota</taxon>
        <taxon>Fungi</taxon>
        <taxon>Fungi incertae sedis</taxon>
        <taxon>Mucoromycota</taxon>
        <taxon>Mucoromycotina</taxon>
        <taxon>Umbelopsidomycetes</taxon>
        <taxon>Umbelopsidales</taxon>
        <taxon>Umbelopsidaceae</taxon>
        <taxon>Umbelopsis</taxon>
    </lineage>
</organism>
<protein>
    <submittedName>
        <fullName evidence="1">Uncharacterized protein</fullName>
    </submittedName>
</protein>
<accession>A0AAD5HGY4</accession>
<keyword evidence="2" id="KW-1185">Reference proteome</keyword>
<sequence length="67" mass="7755">MLSGGRCYYSCRYNECQQDTKTTRAQFMGAMLSREFECREEGATDFSCFRSAPLGDCSNFQWFCTQC</sequence>
<dbReference type="EMBL" id="MU620902">
    <property type="protein sequence ID" value="KAI8582046.1"/>
    <property type="molecule type" value="Genomic_DNA"/>
</dbReference>
<proteinExistence type="predicted"/>
<dbReference type="RefSeq" id="XP_051447050.1">
    <property type="nucleotide sequence ID" value="XM_051586980.1"/>
</dbReference>